<keyword evidence="1" id="KW-0812">Transmembrane</keyword>
<dbReference type="AlphaFoldDB" id="A0A4R1N1G0"/>
<dbReference type="Proteomes" id="UP000294545">
    <property type="component" value="Unassembled WGS sequence"/>
</dbReference>
<protein>
    <submittedName>
        <fullName evidence="2">Uncharacterized protein</fullName>
    </submittedName>
</protein>
<feature type="transmembrane region" description="Helical" evidence="1">
    <location>
        <begin position="96"/>
        <end position="114"/>
    </location>
</feature>
<evidence type="ECO:0000313" key="2">
    <source>
        <dbReference type="EMBL" id="TCK98752.1"/>
    </source>
</evidence>
<keyword evidence="3" id="KW-1185">Reference proteome</keyword>
<keyword evidence="1" id="KW-0472">Membrane</keyword>
<gene>
    <name evidence="2" type="ORF">EDC19_1187</name>
</gene>
<dbReference type="RefSeq" id="WP_132281857.1">
    <property type="nucleotide sequence ID" value="NZ_SMGQ01000011.1"/>
</dbReference>
<name>A0A4R1N1G0_9FIRM</name>
<proteinExistence type="predicted"/>
<sequence length="115" mass="12574">MDKKICRDCGEINESSSMFCASCQSSLGNAHIRKIDTSDINIGSGHSRNSTVHRTGTNAVSIWVWIGILFLMEIPLIGLITAMVLAFLVDDETLNNFGRAVLIVSLIAFVILLFT</sequence>
<accession>A0A4R1N1G0</accession>
<evidence type="ECO:0000313" key="3">
    <source>
        <dbReference type="Proteomes" id="UP000294545"/>
    </source>
</evidence>
<dbReference type="EMBL" id="SMGQ01000011">
    <property type="protein sequence ID" value="TCK98752.1"/>
    <property type="molecule type" value="Genomic_DNA"/>
</dbReference>
<organism evidence="2 3">
    <name type="scientific">Natranaerovirga hydrolytica</name>
    <dbReference type="NCBI Taxonomy" id="680378"/>
    <lineage>
        <taxon>Bacteria</taxon>
        <taxon>Bacillati</taxon>
        <taxon>Bacillota</taxon>
        <taxon>Clostridia</taxon>
        <taxon>Lachnospirales</taxon>
        <taxon>Natranaerovirgaceae</taxon>
        <taxon>Natranaerovirga</taxon>
    </lineage>
</organism>
<reference evidence="2 3" key="1">
    <citation type="submission" date="2019-03" db="EMBL/GenBank/DDBJ databases">
        <title>Genomic Encyclopedia of Type Strains, Phase IV (KMG-IV): sequencing the most valuable type-strain genomes for metagenomic binning, comparative biology and taxonomic classification.</title>
        <authorList>
            <person name="Goeker M."/>
        </authorList>
    </citation>
    <scope>NUCLEOTIDE SEQUENCE [LARGE SCALE GENOMIC DNA]</scope>
    <source>
        <strain evidence="2 3">DSM 24176</strain>
    </source>
</reference>
<comment type="caution">
    <text evidence="2">The sequence shown here is derived from an EMBL/GenBank/DDBJ whole genome shotgun (WGS) entry which is preliminary data.</text>
</comment>
<feature type="transmembrane region" description="Helical" evidence="1">
    <location>
        <begin position="62"/>
        <end position="89"/>
    </location>
</feature>
<keyword evidence="1" id="KW-1133">Transmembrane helix</keyword>
<evidence type="ECO:0000256" key="1">
    <source>
        <dbReference type="SAM" id="Phobius"/>
    </source>
</evidence>